<dbReference type="PANTHER" id="PTHR12468">
    <property type="entry name" value="GPI MANNOSYLTRANSFERASE 2"/>
    <property type="match status" value="1"/>
</dbReference>
<sequence>MSPTRAQRLEGLERIAYCSDVKLFFLVSGSRMFLLLLMLFLRVALPHIYGTELLWDSGTLLYDDMNSTWSLLNFPRSWDGVHFFHVAKHGYSHENVCAFFPLVPFIVRTVSWLNDVLLPEFLTAVPVTFQVALLNVAMGGAAAVCLRRITILTLLSGSHGVDYTNKKDKAMSMTSGTWLDSLPLPPPYYRHEVTVKEHLNARLWKEVGATVLMWMLSPTAVFSVVLYTESVFSFATFLGVYMLIVSPQGKWRTAAAEAGAVLCFAVAGCARSNATTYIGFVLYPVFLQVFFFDTYRKRYAKRYGVTSPIRRWPSLARCVIVLIEVVIIITPYLGLNYLCYSRFVPLWDDMSRAAIGGRFWAFYGWMQKRYWNVGFLQSYCWGNAPNVLISAPIMFFTVRGFVLFIVQPALARSMETESNISKEYQGPRSDCREDRCGNKKQRLFSIYKLMENLVQSSNIICLLVILAFGATMAHVNVVNRLVMSSPALYWLWGRQFVCDPWGGNTVVMVRIFLLWNCIGALFVPNGLPWT</sequence>
<protein>
    <recommendedName>
        <fullName evidence="11">GPI mannosyltransferase 2</fullName>
        <ecNumber evidence="11">2.4.1.-</ecNumber>
    </recommendedName>
</protein>
<feature type="transmembrane region" description="Helical" evidence="11">
    <location>
        <begin position="315"/>
        <end position="335"/>
    </location>
</feature>
<keyword evidence="13" id="KW-1185">Reference proteome</keyword>
<keyword evidence="10 11" id="KW-0472">Membrane</keyword>
<comment type="pathway">
    <text evidence="2 11">Glycolipid biosynthesis; glycosylphosphatidylinositol-anchor biosynthesis.</text>
</comment>
<comment type="similarity">
    <text evidence="3 11">Belongs to the PIGV family.</text>
</comment>
<keyword evidence="4 11" id="KW-0337">GPI-anchor biosynthesis</keyword>
<feature type="transmembrane region" description="Helical" evidence="11">
    <location>
        <begin position="277"/>
        <end position="295"/>
    </location>
</feature>
<feature type="transmembrane region" description="Helical" evidence="11">
    <location>
        <begin position="121"/>
        <end position="146"/>
    </location>
</feature>
<organism evidence="12 13">
    <name type="scientific">Trypanosoma equiperdum</name>
    <dbReference type="NCBI Taxonomy" id="5694"/>
    <lineage>
        <taxon>Eukaryota</taxon>
        <taxon>Discoba</taxon>
        <taxon>Euglenozoa</taxon>
        <taxon>Kinetoplastea</taxon>
        <taxon>Metakinetoplastina</taxon>
        <taxon>Trypanosomatida</taxon>
        <taxon>Trypanosomatidae</taxon>
        <taxon>Trypanosoma</taxon>
    </lineage>
</organism>
<evidence type="ECO:0000256" key="10">
    <source>
        <dbReference type="ARBA" id="ARBA00023136"/>
    </source>
</evidence>
<dbReference type="EC" id="2.4.1.-" evidence="11"/>
<evidence type="ECO:0000256" key="4">
    <source>
        <dbReference type="ARBA" id="ARBA00022502"/>
    </source>
</evidence>
<keyword evidence="8 11" id="KW-0256">Endoplasmic reticulum</keyword>
<dbReference type="AlphaFoldDB" id="A0A1G4IJG6"/>
<evidence type="ECO:0000256" key="3">
    <source>
        <dbReference type="ARBA" id="ARBA00008698"/>
    </source>
</evidence>
<dbReference type="GeneID" id="92378185"/>
<dbReference type="GO" id="GO:0005789">
    <property type="term" value="C:endoplasmic reticulum membrane"/>
    <property type="evidence" value="ECO:0007669"/>
    <property type="project" value="UniProtKB-SubCell"/>
</dbReference>
<evidence type="ECO:0000256" key="1">
    <source>
        <dbReference type="ARBA" id="ARBA00004477"/>
    </source>
</evidence>
<evidence type="ECO:0000256" key="5">
    <source>
        <dbReference type="ARBA" id="ARBA00022676"/>
    </source>
</evidence>
<name>A0A1G4IJG6_TRYEQ</name>
<comment type="caution">
    <text evidence="12">The sequence shown here is derived from an EMBL/GenBank/DDBJ whole genome shotgun (WGS) entry which is preliminary data.</text>
</comment>
<evidence type="ECO:0000313" key="13">
    <source>
        <dbReference type="Proteomes" id="UP000195570"/>
    </source>
</evidence>
<comment type="function">
    <text evidence="11">Mannosyltransferase involved in glycosylphosphatidylinositol-anchor biosynthesis.</text>
</comment>
<evidence type="ECO:0000256" key="8">
    <source>
        <dbReference type="ARBA" id="ARBA00022824"/>
    </source>
</evidence>
<comment type="subcellular location">
    <subcellularLocation>
        <location evidence="1 11">Endoplasmic reticulum membrane</location>
        <topology evidence="1 11">Multi-pass membrane protein</topology>
    </subcellularLocation>
</comment>
<dbReference type="InterPro" id="IPR007315">
    <property type="entry name" value="PIG-V/Gpi18"/>
</dbReference>
<evidence type="ECO:0000256" key="2">
    <source>
        <dbReference type="ARBA" id="ARBA00004687"/>
    </source>
</evidence>
<proteinExistence type="inferred from homology"/>
<evidence type="ECO:0000256" key="9">
    <source>
        <dbReference type="ARBA" id="ARBA00022989"/>
    </source>
</evidence>
<dbReference type="VEuPathDB" id="TriTrypDB:TEOVI_000424500"/>
<feature type="transmembrane region" description="Helical" evidence="11">
    <location>
        <begin position="459"/>
        <end position="481"/>
    </location>
</feature>
<dbReference type="EMBL" id="CZPT02001895">
    <property type="protein sequence ID" value="SCU72667.1"/>
    <property type="molecule type" value="Genomic_DNA"/>
</dbReference>
<dbReference type="GO" id="GO:0006506">
    <property type="term" value="P:GPI anchor biosynthetic process"/>
    <property type="evidence" value="ECO:0007669"/>
    <property type="project" value="UniProtKB-UniPathway"/>
</dbReference>
<evidence type="ECO:0000256" key="11">
    <source>
        <dbReference type="RuleBase" id="RU363112"/>
    </source>
</evidence>
<feature type="transmembrane region" description="Helical" evidence="11">
    <location>
        <begin position="501"/>
        <end position="523"/>
    </location>
</feature>
<keyword evidence="6 11" id="KW-0808">Transferase</keyword>
<accession>A0A1G4IJG6</accession>
<feature type="transmembrane region" description="Helical" evidence="11">
    <location>
        <begin position="21"/>
        <end position="45"/>
    </location>
</feature>
<evidence type="ECO:0000313" key="12">
    <source>
        <dbReference type="EMBL" id="SCU72667.1"/>
    </source>
</evidence>
<reference evidence="12" key="1">
    <citation type="submission" date="2016-09" db="EMBL/GenBank/DDBJ databases">
        <authorList>
            <person name="Hebert L."/>
            <person name="Moumen B."/>
        </authorList>
    </citation>
    <scope>NUCLEOTIDE SEQUENCE [LARGE SCALE GENOMIC DNA]</scope>
    <source>
        <strain evidence="12">OVI</strain>
    </source>
</reference>
<dbReference type="Proteomes" id="UP000195570">
    <property type="component" value="Unassembled WGS sequence"/>
</dbReference>
<feature type="transmembrane region" description="Helical" evidence="11">
    <location>
        <begin position="220"/>
        <end position="244"/>
    </location>
</feature>
<dbReference type="RefSeq" id="XP_067083140.1">
    <property type="nucleotide sequence ID" value="XM_067227039.1"/>
</dbReference>
<dbReference type="UniPathway" id="UPA00196"/>
<gene>
    <name evidence="12" type="ORF">TEOVI_000424500</name>
</gene>
<dbReference type="PANTHER" id="PTHR12468:SF2">
    <property type="entry name" value="GPI MANNOSYLTRANSFERASE 2"/>
    <property type="match status" value="1"/>
</dbReference>
<dbReference type="Pfam" id="PF04188">
    <property type="entry name" value="Mannosyl_trans2"/>
    <property type="match status" value="2"/>
</dbReference>
<dbReference type="GO" id="GO:0000009">
    <property type="term" value="F:alpha-1,6-mannosyltransferase activity"/>
    <property type="evidence" value="ECO:0007669"/>
    <property type="project" value="InterPro"/>
</dbReference>
<feature type="transmembrane region" description="Helical" evidence="11">
    <location>
        <begin position="387"/>
        <end position="406"/>
    </location>
</feature>
<dbReference type="GO" id="GO:0004376">
    <property type="term" value="F:GPI mannosyltransferase activity"/>
    <property type="evidence" value="ECO:0007669"/>
    <property type="project" value="InterPro"/>
</dbReference>
<evidence type="ECO:0000256" key="6">
    <source>
        <dbReference type="ARBA" id="ARBA00022679"/>
    </source>
</evidence>
<keyword evidence="5 11" id="KW-0328">Glycosyltransferase</keyword>
<keyword evidence="7 11" id="KW-0812">Transmembrane</keyword>
<dbReference type="GO" id="GO:0031501">
    <property type="term" value="C:mannosyltransferase complex"/>
    <property type="evidence" value="ECO:0007669"/>
    <property type="project" value="TreeGrafter"/>
</dbReference>
<keyword evidence="9 11" id="KW-1133">Transmembrane helix</keyword>
<evidence type="ECO:0000256" key="7">
    <source>
        <dbReference type="ARBA" id="ARBA00022692"/>
    </source>
</evidence>